<feature type="region of interest" description="Disordered" evidence="1">
    <location>
        <begin position="95"/>
        <end position="142"/>
    </location>
</feature>
<dbReference type="GeneID" id="109062496"/>
<reference evidence="2" key="1">
    <citation type="submission" date="2025-08" db="UniProtKB">
        <authorList>
            <consortium name="RefSeq"/>
        </authorList>
    </citation>
    <scope>IDENTIFICATION</scope>
    <source>
        <tissue evidence="2">Muscle</tissue>
    </source>
</reference>
<dbReference type="SUPFAM" id="SSF109604">
    <property type="entry name" value="HD-domain/PDEase-like"/>
    <property type="match status" value="1"/>
</dbReference>
<dbReference type="Proteomes" id="UP001155660">
    <property type="component" value="Unplaced"/>
</dbReference>
<dbReference type="RefSeq" id="XP_018935132.1">
    <property type="nucleotide sequence ID" value="XM_019079587.2"/>
</dbReference>
<dbReference type="GO" id="GO:0008832">
    <property type="term" value="F:dGTPase activity"/>
    <property type="evidence" value="ECO:0007669"/>
    <property type="project" value="TreeGrafter"/>
</dbReference>
<sequence length="142" mass="16786">MDYGMKEKNPINNVHFYCKNDPTKAIKIRKKQVSKLLPEHFAEQLIRVYCKKTDDKSLEAAKKYFVQWCMDRNFTKPQDGDIIAPELTPLKRDWHMLERDDEDSERDDNAEDNHLGMREETPRKTGRNVKVSLFQAQGESRL</sequence>
<dbReference type="GO" id="GO:0045088">
    <property type="term" value="P:regulation of innate immune response"/>
    <property type="evidence" value="ECO:0007669"/>
    <property type="project" value="TreeGrafter"/>
</dbReference>
<feature type="compositionally biased region" description="Basic and acidic residues" evidence="1">
    <location>
        <begin position="111"/>
        <end position="123"/>
    </location>
</feature>
<dbReference type="PANTHER" id="PTHR11373">
    <property type="entry name" value="DEOXYNUCLEOSIDE TRIPHOSPHATE TRIPHOSPHOHYDROLASE"/>
    <property type="match status" value="1"/>
</dbReference>
<dbReference type="GO" id="GO:0005634">
    <property type="term" value="C:nucleus"/>
    <property type="evidence" value="ECO:0007669"/>
    <property type="project" value="TreeGrafter"/>
</dbReference>
<dbReference type="FunFam" id="3.30.70.2760:FF:000002">
    <property type="entry name" value="SAM and HD domain-containing deoxynucleoside triphosphate triphosphohydrolase 1"/>
    <property type="match status" value="1"/>
</dbReference>
<dbReference type="OrthoDB" id="9991235at2759"/>
<dbReference type="AlphaFoldDB" id="A0A9Q9V3E4"/>
<gene>
    <name evidence="2" type="primary">LOC109062496</name>
</gene>
<dbReference type="PANTHER" id="PTHR11373:SF4">
    <property type="entry name" value="DEOXYNUCLEOSIDE TRIPHOSPHATE TRIPHOSPHOHYDROLASE SAMHD1"/>
    <property type="match status" value="1"/>
</dbReference>
<evidence type="ECO:0000313" key="2">
    <source>
        <dbReference type="RefSeq" id="XP_018935132.1"/>
    </source>
</evidence>
<evidence type="ECO:0000256" key="1">
    <source>
        <dbReference type="SAM" id="MobiDB-lite"/>
    </source>
</evidence>
<dbReference type="GO" id="GO:0006203">
    <property type="term" value="P:dGTP catabolic process"/>
    <property type="evidence" value="ECO:0007669"/>
    <property type="project" value="TreeGrafter"/>
</dbReference>
<dbReference type="Gene3D" id="3.30.70.2760">
    <property type="match status" value="1"/>
</dbReference>
<proteinExistence type="predicted"/>
<organism evidence="2">
    <name type="scientific">Cyprinus carpio</name>
    <name type="common">Common carp</name>
    <dbReference type="NCBI Taxonomy" id="7962"/>
    <lineage>
        <taxon>Eukaryota</taxon>
        <taxon>Metazoa</taxon>
        <taxon>Chordata</taxon>
        <taxon>Craniata</taxon>
        <taxon>Vertebrata</taxon>
        <taxon>Euteleostomi</taxon>
        <taxon>Actinopterygii</taxon>
        <taxon>Neopterygii</taxon>
        <taxon>Teleostei</taxon>
        <taxon>Ostariophysi</taxon>
        <taxon>Cypriniformes</taxon>
        <taxon>Cyprinidae</taxon>
        <taxon>Cyprininae</taxon>
        <taxon>Cyprinus</taxon>
    </lineage>
</organism>
<name>A0A9Q9V3E4_CYPCA</name>
<feature type="compositionally biased region" description="Acidic residues" evidence="1">
    <location>
        <begin position="99"/>
        <end position="110"/>
    </location>
</feature>
<dbReference type="InterPro" id="IPR050135">
    <property type="entry name" value="dGTPase-like"/>
</dbReference>
<dbReference type="GO" id="GO:0051607">
    <property type="term" value="P:defense response to virus"/>
    <property type="evidence" value="ECO:0007669"/>
    <property type="project" value="TreeGrafter"/>
</dbReference>
<dbReference type="KEGG" id="ccar:109062496"/>
<accession>A0A9Q9V3E4</accession>
<protein>
    <submittedName>
        <fullName evidence="2">Deoxynucleoside triphosphate triphosphohydrolase SAMHD1-like</fullName>
    </submittedName>
</protein>